<dbReference type="PIRSF" id="PIRSF001589">
    <property type="entry name" value="Asn_synthetase_glu-h"/>
    <property type="match status" value="1"/>
</dbReference>
<dbReference type="SUPFAM" id="SSF56235">
    <property type="entry name" value="N-terminal nucleophile aminohydrolases (Ntn hydrolases)"/>
    <property type="match status" value="1"/>
</dbReference>
<dbReference type="Gene3D" id="3.60.20.10">
    <property type="entry name" value="Glutamine Phosphoribosylpyrophosphate, subunit 1, domain 1"/>
    <property type="match status" value="1"/>
</dbReference>
<evidence type="ECO:0000256" key="4">
    <source>
        <dbReference type="ARBA" id="ARBA00022741"/>
    </source>
</evidence>
<name>A0ABV5MR72_9ACTN</name>
<proteinExistence type="inferred from homology"/>
<evidence type="ECO:0000256" key="7">
    <source>
        <dbReference type="ARBA" id="ARBA00022962"/>
    </source>
</evidence>
<evidence type="ECO:0000313" key="10">
    <source>
        <dbReference type="EMBL" id="MFB9451358.1"/>
    </source>
</evidence>
<dbReference type="InterPro" id="IPR017932">
    <property type="entry name" value="GATase_2_dom"/>
</dbReference>
<evidence type="ECO:0000256" key="2">
    <source>
        <dbReference type="ARBA" id="ARBA00005752"/>
    </source>
</evidence>
<accession>A0ABV5MR72</accession>
<keyword evidence="10" id="KW-0436">Ligase</keyword>
<dbReference type="InterPro" id="IPR001962">
    <property type="entry name" value="Asn_synthase"/>
</dbReference>
<dbReference type="Proteomes" id="UP001589608">
    <property type="component" value="Unassembled WGS sequence"/>
</dbReference>
<evidence type="ECO:0000256" key="8">
    <source>
        <dbReference type="ARBA" id="ARBA00048741"/>
    </source>
</evidence>
<dbReference type="CDD" id="cd01991">
    <property type="entry name" value="Asn_synthase_B_C"/>
    <property type="match status" value="1"/>
</dbReference>
<keyword evidence="4" id="KW-0547">Nucleotide-binding</keyword>
<dbReference type="Gene3D" id="3.40.50.620">
    <property type="entry name" value="HUPs"/>
    <property type="match status" value="1"/>
</dbReference>
<comment type="similarity">
    <text evidence="2">Belongs to the asparagine synthetase family.</text>
</comment>
<dbReference type="Pfam" id="PF13537">
    <property type="entry name" value="GATase_7"/>
    <property type="match status" value="1"/>
</dbReference>
<dbReference type="EMBL" id="JBHMCA010000090">
    <property type="protein sequence ID" value="MFB9451358.1"/>
    <property type="molecule type" value="Genomic_DNA"/>
</dbReference>
<sequence length="618" mass="66871">MSAPGAGPPDRALTERMCATLVHRGPDGHGLYADDRAALGMRRLAIVDVAGGRQPVRSEDGTVVAVCNGELYNYRELRDGLRARGHRLTSDGDAECLVHLYEEHGDDLVRHLRGMFAFALWDARRGRLLLARDRVGKKPLYWRADGAGLAFASEAKALLADPALDRRLDPVALHHYLTYGYVPAPGSIFAGVAKLPPGHVLTWQAGKVRIGRYWRLGSEPREVPDEPEARLRELLLDAVRVRLAGERPVGAFLSGGVDSSAVVAAMARLSPEPVRTFSIGFADAAFDERPYARLVAERYGTEHHELVLEAPSADLLARIAWHFDEPFADSSAVPSFQVAALAAGRATVVLNGDGGDEVFGGYSRYTLAQALRHVPALGFPAAFDRLGSRLTGVHPRLGRAVRTLGLAPADRYTTVMSLFTPAQKARLYHPDRPPGPAGVDSLAIARDEWERSRAAAGAGRAMDVDLYTYLPGDLLAKVDVTTMAHSIEARSPLLDQHLMAFAGALPQHLKASGRGTKVLLRRALAGWLPAPVLARPKRGFAIPVAAWLRGPLRDPAHDLLTGPTAGGRGLFDPAAVRGLLERHAAGHDEAPRIWALMQLELWHRAFVDQAPRAAALPV</sequence>
<dbReference type="PROSITE" id="PS51278">
    <property type="entry name" value="GATASE_TYPE_2"/>
    <property type="match status" value="1"/>
</dbReference>
<evidence type="ECO:0000259" key="9">
    <source>
        <dbReference type="PROSITE" id="PS51278"/>
    </source>
</evidence>
<dbReference type="InterPro" id="IPR006426">
    <property type="entry name" value="Asn_synth_AEB"/>
</dbReference>
<dbReference type="InterPro" id="IPR029055">
    <property type="entry name" value="Ntn_hydrolases_N"/>
</dbReference>
<keyword evidence="6" id="KW-0061">Asparagine biosynthesis</keyword>
<keyword evidence="5" id="KW-0067">ATP-binding</keyword>
<evidence type="ECO:0000256" key="5">
    <source>
        <dbReference type="ARBA" id="ARBA00022840"/>
    </source>
</evidence>
<keyword evidence="11" id="KW-1185">Reference proteome</keyword>
<evidence type="ECO:0000256" key="1">
    <source>
        <dbReference type="ARBA" id="ARBA00005187"/>
    </source>
</evidence>
<comment type="caution">
    <text evidence="10">The sequence shown here is derived from an EMBL/GenBank/DDBJ whole genome shotgun (WGS) entry which is preliminary data.</text>
</comment>
<keyword evidence="7" id="KW-0315">Glutamine amidotransferase</keyword>
<organism evidence="10 11">
    <name type="scientific">Dactylosporangium vinaceum</name>
    <dbReference type="NCBI Taxonomy" id="53362"/>
    <lineage>
        <taxon>Bacteria</taxon>
        <taxon>Bacillati</taxon>
        <taxon>Actinomycetota</taxon>
        <taxon>Actinomycetes</taxon>
        <taxon>Micromonosporales</taxon>
        <taxon>Micromonosporaceae</taxon>
        <taxon>Dactylosporangium</taxon>
    </lineage>
</organism>
<dbReference type="InterPro" id="IPR033738">
    <property type="entry name" value="AsnB_N"/>
</dbReference>
<feature type="domain" description="Glutamine amidotransferase type-2" evidence="9">
    <location>
        <begin position="1"/>
        <end position="206"/>
    </location>
</feature>
<dbReference type="RefSeq" id="WP_223104395.1">
    <property type="nucleotide sequence ID" value="NZ_CP061913.1"/>
</dbReference>
<gene>
    <name evidence="10" type="primary">asnB</name>
    <name evidence="10" type="ORF">ACFFTR_50560</name>
</gene>
<evidence type="ECO:0000256" key="6">
    <source>
        <dbReference type="ARBA" id="ARBA00022888"/>
    </source>
</evidence>
<evidence type="ECO:0000313" key="11">
    <source>
        <dbReference type="Proteomes" id="UP001589608"/>
    </source>
</evidence>
<evidence type="ECO:0000256" key="3">
    <source>
        <dbReference type="ARBA" id="ARBA00012737"/>
    </source>
</evidence>
<dbReference type="SUPFAM" id="SSF52402">
    <property type="entry name" value="Adenine nucleotide alpha hydrolases-like"/>
    <property type="match status" value="1"/>
</dbReference>
<protein>
    <recommendedName>
        <fullName evidence="3">asparagine synthase (glutamine-hydrolyzing)</fullName>
        <ecNumber evidence="3">6.3.5.4</ecNumber>
    </recommendedName>
</protein>
<reference evidence="10 11" key="1">
    <citation type="submission" date="2024-09" db="EMBL/GenBank/DDBJ databases">
        <authorList>
            <person name="Sun Q."/>
            <person name="Mori K."/>
        </authorList>
    </citation>
    <scope>NUCLEOTIDE SEQUENCE [LARGE SCALE GENOMIC DNA]</scope>
    <source>
        <strain evidence="10 11">JCM 3307</strain>
    </source>
</reference>
<dbReference type="PANTHER" id="PTHR43284">
    <property type="entry name" value="ASPARAGINE SYNTHETASE (GLUTAMINE-HYDROLYZING)"/>
    <property type="match status" value="1"/>
</dbReference>
<comment type="pathway">
    <text evidence="1">Amino-acid biosynthesis; L-asparagine biosynthesis; L-asparagine from L-aspartate (L-Gln route): step 1/1.</text>
</comment>
<comment type="catalytic activity">
    <reaction evidence="8">
        <text>L-aspartate + L-glutamine + ATP + H2O = L-asparagine + L-glutamate + AMP + diphosphate + H(+)</text>
        <dbReference type="Rhea" id="RHEA:12228"/>
        <dbReference type="ChEBI" id="CHEBI:15377"/>
        <dbReference type="ChEBI" id="CHEBI:15378"/>
        <dbReference type="ChEBI" id="CHEBI:29985"/>
        <dbReference type="ChEBI" id="CHEBI:29991"/>
        <dbReference type="ChEBI" id="CHEBI:30616"/>
        <dbReference type="ChEBI" id="CHEBI:33019"/>
        <dbReference type="ChEBI" id="CHEBI:58048"/>
        <dbReference type="ChEBI" id="CHEBI:58359"/>
        <dbReference type="ChEBI" id="CHEBI:456215"/>
        <dbReference type="EC" id="6.3.5.4"/>
    </reaction>
</comment>
<dbReference type="Pfam" id="PF00733">
    <property type="entry name" value="Asn_synthase"/>
    <property type="match status" value="1"/>
</dbReference>
<dbReference type="InterPro" id="IPR014729">
    <property type="entry name" value="Rossmann-like_a/b/a_fold"/>
</dbReference>
<dbReference type="NCBIfam" id="TIGR01536">
    <property type="entry name" value="asn_synth_AEB"/>
    <property type="match status" value="1"/>
</dbReference>
<dbReference type="CDD" id="cd00712">
    <property type="entry name" value="AsnB"/>
    <property type="match status" value="1"/>
</dbReference>
<dbReference type="InterPro" id="IPR051786">
    <property type="entry name" value="ASN_synthetase/amidase"/>
</dbReference>
<dbReference type="PANTHER" id="PTHR43284:SF1">
    <property type="entry name" value="ASPARAGINE SYNTHETASE"/>
    <property type="match status" value="1"/>
</dbReference>
<dbReference type="GO" id="GO:0004066">
    <property type="term" value="F:asparagine synthase (glutamine-hydrolyzing) activity"/>
    <property type="evidence" value="ECO:0007669"/>
    <property type="project" value="UniProtKB-EC"/>
</dbReference>
<keyword evidence="6" id="KW-0028">Amino-acid biosynthesis</keyword>
<dbReference type="EC" id="6.3.5.4" evidence="3"/>